<keyword evidence="4 5" id="KW-0175">Coiled coil</keyword>
<feature type="transmembrane region" description="Helical" evidence="7">
    <location>
        <begin position="12"/>
        <end position="31"/>
    </location>
</feature>
<dbReference type="Gene3D" id="2.40.50.100">
    <property type="match status" value="1"/>
</dbReference>
<dbReference type="Proteomes" id="UP001595692">
    <property type="component" value="Unassembled WGS sequence"/>
</dbReference>
<dbReference type="Pfam" id="PF25917">
    <property type="entry name" value="BSH_RND"/>
    <property type="match status" value="1"/>
</dbReference>
<sequence>MKFGWPRHSGKWLFGVILLIVLVLVGKPLLFPPPVEYMTVPVARGDIRETVLATGKLEGFRQVNVGAQVSGQLKKLHAALGESVKKGQLLAEIDPKLQQNDLQDAEAALDNVRAQKRAKQALLRQYQLAYQRQLAMRRDDASAQSDLEQAEASLEQTRADLQALEAQIRQAVIKVDTAKANLGYTRIVAPMDGVVIAIVTEEGQTVVSAQSAPTILKLADLDTMTVKAEISEADVIRVKPGLKAEFSVLGAPNEVFHSTLRAIEPAPESESTDSSSTSSTSTTSTAIYYNGLFDIANPEHKLRVSMTAQVTVVLGESQQTLMIPLSVLGRELGPDRYEVQVLSKGQPERREVKTGRKDSVNIEILDGLAEGEAVLVGDSVTAEASAEQQDRRPGPPPRG</sequence>
<evidence type="ECO:0000256" key="4">
    <source>
        <dbReference type="ARBA" id="ARBA00023054"/>
    </source>
</evidence>
<dbReference type="InterPro" id="IPR030190">
    <property type="entry name" value="MacA_alpha-hairpin_sf"/>
</dbReference>
<reference evidence="12" key="1">
    <citation type="journal article" date="2019" name="Int. J. Syst. Evol. Microbiol.">
        <title>The Global Catalogue of Microorganisms (GCM) 10K type strain sequencing project: providing services to taxonomists for standard genome sequencing and annotation.</title>
        <authorList>
            <consortium name="The Broad Institute Genomics Platform"/>
            <consortium name="The Broad Institute Genome Sequencing Center for Infectious Disease"/>
            <person name="Wu L."/>
            <person name="Ma J."/>
        </authorList>
    </citation>
    <scope>NUCLEOTIDE SEQUENCE [LARGE SCALE GENOMIC DNA]</scope>
    <source>
        <strain evidence="12">CCUG 54939</strain>
    </source>
</reference>
<dbReference type="EMBL" id="JBHSAF010000014">
    <property type="protein sequence ID" value="MFC3914094.1"/>
    <property type="molecule type" value="Genomic_DNA"/>
</dbReference>
<feature type="domain" description="Multidrug resistance protein MdtA-like C-terminal permuted SH3" evidence="10">
    <location>
        <begin position="320"/>
        <end position="377"/>
    </location>
</feature>
<evidence type="ECO:0000256" key="7">
    <source>
        <dbReference type="SAM" id="Phobius"/>
    </source>
</evidence>
<dbReference type="InterPro" id="IPR058626">
    <property type="entry name" value="MdtA-like_b-barrel"/>
</dbReference>
<evidence type="ECO:0000259" key="9">
    <source>
        <dbReference type="Pfam" id="PF25944"/>
    </source>
</evidence>
<dbReference type="SUPFAM" id="SSF111369">
    <property type="entry name" value="HlyD-like secretion proteins"/>
    <property type="match status" value="1"/>
</dbReference>
<evidence type="ECO:0000313" key="11">
    <source>
        <dbReference type="EMBL" id="MFC3914094.1"/>
    </source>
</evidence>
<dbReference type="PANTHER" id="PTHR30469:SF33">
    <property type="entry name" value="SLR1207 PROTEIN"/>
    <property type="match status" value="1"/>
</dbReference>
<dbReference type="InterPro" id="IPR058627">
    <property type="entry name" value="MdtA-like_C"/>
</dbReference>
<accession>A0ABV8CQ18</accession>
<name>A0ABV8CQ18_9GAMM</name>
<feature type="domain" description="Multidrug resistance protein MdtA-like beta-barrel" evidence="9">
    <location>
        <begin position="223"/>
        <end position="314"/>
    </location>
</feature>
<dbReference type="Gene3D" id="6.10.140.1990">
    <property type="match status" value="1"/>
</dbReference>
<evidence type="ECO:0000256" key="2">
    <source>
        <dbReference type="ARBA" id="ARBA00009477"/>
    </source>
</evidence>
<dbReference type="Gene3D" id="2.40.30.170">
    <property type="match status" value="1"/>
</dbReference>
<keyword evidence="12" id="KW-1185">Reference proteome</keyword>
<evidence type="ECO:0000313" key="12">
    <source>
        <dbReference type="Proteomes" id="UP001595692"/>
    </source>
</evidence>
<evidence type="ECO:0000256" key="6">
    <source>
        <dbReference type="SAM" id="MobiDB-lite"/>
    </source>
</evidence>
<feature type="coiled-coil region" evidence="5">
    <location>
        <begin position="102"/>
        <end position="181"/>
    </location>
</feature>
<keyword evidence="7" id="KW-0472">Membrane</keyword>
<evidence type="ECO:0000256" key="5">
    <source>
        <dbReference type="SAM" id="Coils"/>
    </source>
</evidence>
<feature type="region of interest" description="Disordered" evidence="6">
    <location>
        <begin position="379"/>
        <end position="399"/>
    </location>
</feature>
<comment type="similarity">
    <text evidence="2">Belongs to the membrane fusion protein (MFP) (TC 8.A.1) family.</text>
</comment>
<dbReference type="Pfam" id="PF25967">
    <property type="entry name" value="RND-MFP_C"/>
    <property type="match status" value="1"/>
</dbReference>
<keyword evidence="7" id="KW-0812">Transmembrane</keyword>
<dbReference type="Pfam" id="PF25944">
    <property type="entry name" value="Beta-barrel_RND"/>
    <property type="match status" value="1"/>
</dbReference>
<dbReference type="Gene3D" id="2.40.420.20">
    <property type="match status" value="1"/>
</dbReference>
<comment type="subcellular location">
    <subcellularLocation>
        <location evidence="1">Cell membrane</location>
    </subcellularLocation>
</comment>
<dbReference type="RefSeq" id="WP_377152617.1">
    <property type="nucleotide sequence ID" value="NZ_JBHSAF010000014.1"/>
</dbReference>
<dbReference type="PRINTS" id="PR01490">
    <property type="entry name" value="RTXTOXIND"/>
</dbReference>
<gene>
    <name evidence="11" type="primary">macA</name>
    <name evidence="11" type="ORF">ACFOSS_11520</name>
</gene>
<evidence type="ECO:0000259" key="10">
    <source>
        <dbReference type="Pfam" id="PF25967"/>
    </source>
</evidence>
<keyword evidence="7" id="KW-1133">Transmembrane helix</keyword>
<dbReference type="PANTHER" id="PTHR30469">
    <property type="entry name" value="MULTIDRUG RESISTANCE PROTEIN MDTA"/>
    <property type="match status" value="1"/>
</dbReference>
<dbReference type="InterPro" id="IPR006143">
    <property type="entry name" value="RND_pump_MFP"/>
</dbReference>
<feature type="domain" description="Multidrug resistance protein MdtA-like barrel-sandwich hybrid" evidence="8">
    <location>
        <begin position="61"/>
        <end position="216"/>
    </location>
</feature>
<comment type="caution">
    <text evidence="11">The sequence shown here is derived from an EMBL/GenBank/DDBJ whole genome shotgun (WGS) entry which is preliminary data.</text>
</comment>
<protein>
    <submittedName>
        <fullName evidence="11">Macrolide transporter subunit MacA</fullName>
    </submittedName>
</protein>
<dbReference type="InterPro" id="IPR058625">
    <property type="entry name" value="MdtA-like_BSH"/>
</dbReference>
<dbReference type="NCBIfam" id="NF008606">
    <property type="entry name" value="PRK11578.1"/>
    <property type="match status" value="1"/>
</dbReference>
<dbReference type="NCBIfam" id="TIGR01730">
    <property type="entry name" value="RND_mfp"/>
    <property type="match status" value="1"/>
</dbReference>
<proteinExistence type="inferred from homology"/>
<evidence type="ECO:0000259" key="8">
    <source>
        <dbReference type="Pfam" id="PF25917"/>
    </source>
</evidence>
<evidence type="ECO:0000256" key="3">
    <source>
        <dbReference type="ARBA" id="ARBA00022448"/>
    </source>
</evidence>
<dbReference type="InterPro" id="IPR058623">
    <property type="entry name" value="MacA"/>
</dbReference>
<evidence type="ECO:0000256" key="1">
    <source>
        <dbReference type="ARBA" id="ARBA00004236"/>
    </source>
</evidence>
<organism evidence="11 12">
    <name type="scientific">Pseudaeromonas sharmana</name>
    <dbReference type="NCBI Taxonomy" id="328412"/>
    <lineage>
        <taxon>Bacteria</taxon>
        <taxon>Pseudomonadati</taxon>
        <taxon>Pseudomonadota</taxon>
        <taxon>Gammaproteobacteria</taxon>
        <taxon>Aeromonadales</taxon>
        <taxon>Aeromonadaceae</taxon>
        <taxon>Pseudaeromonas</taxon>
    </lineage>
</organism>
<keyword evidence="3" id="KW-0813">Transport</keyword>